<reference evidence="2 3" key="1">
    <citation type="submission" date="2022-11" db="UniProtKB">
        <authorList>
            <consortium name="WormBaseParasite"/>
        </authorList>
    </citation>
    <scope>IDENTIFICATION</scope>
</reference>
<accession>A0A915B6C6</accession>
<dbReference type="WBParaSite" id="PgR028_g066_t02">
    <property type="protein sequence ID" value="PgR028_g066_t02"/>
    <property type="gene ID" value="PgR028_g066"/>
</dbReference>
<evidence type="ECO:0000313" key="2">
    <source>
        <dbReference type="WBParaSite" id="PgR028_g066_t02"/>
    </source>
</evidence>
<organism evidence="1 2">
    <name type="scientific">Parascaris univalens</name>
    <name type="common">Nematode worm</name>
    <dbReference type="NCBI Taxonomy" id="6257"/>
    <lineage>
        <taxon>Eukaryota</taxon>
        <taxon>Metazoa</taxon>
        <taxon>Ecdysozoa</taxon>
        <taxon>Nematoda</taxon>
        <taxon>Chromadorea</taxon>
        <taxon>Rhabditida</taxon>
        <taxon>Spirurina</taxon>
        <taxon>Ascaridomorpha</taxon>
        <taxon>Ascaridoidea</taxon>
        <taxon>Ascarididae</taxon>
        <taxon>Parascaris</taxon>
    </lineage>
</organism>
<keyword evidence="1" id="KW-1185">Reference proteome</keyword>
<proteinExistence type="predicted"/>
<evidence type="ECO:0000313" key="3">
    <source>
        <dbReference type="WBParaSite" id="PgR028_g066_t04"/>
    </source>
</evidence>
<dbReference type="WBParaSite" id="PgR028_g066_t04">
    <property type="protein sequence ID" value="PgR028_g066_t04"/>
    <property type="gene ID" value="PgR028_g066"/>
</dbReference>
<name>A0A915B6C6_PARUN</name>
<dbReference type="Proteomes" id="UP000887569">
    <property type="component" value="Unplaced"/>
</dbReference>
<protein>
    <submittedName>
        <fullName evidence="2 3">Uncharacterized protein</fullName>
    </submittedName>
</protein>
<evidence type="ECO:0000313" key="1">
    <source>
        <dbReference type="Proteomes" id="UP000887569"/>
    </source>
</evidence>
<dbReference type="AlphaFoldDB" id="A0A915B6C6"/>
<sequence>MVLKLAQFPCVLRSIYEAQFNRTVSITKPSMCPMELLLSNHDDSKTFAISTRRKQYNDIRDGQCLRVIDRLKKDGSFQKSYGHQARFCSTLRARMSAHSPQDETAVLKLSPLCGVLGQLSLLAVSFSVNISAVISRLHKCCSQQLS</sequence>